<organism evidence="5">
    <name type="scientific">Dictyoglomus thermophilum</name>
    <dbReference type="NCBI Taxonomy" id="14"/>
    <lineage>
        <taxon>Bacteria</taxon>
        <taxon>Pseudomonadati</taxon>
        <taxon>Dictyoglomota</taxon>
        <taxon>Dictyoglomia</taxon>
        <taxon>Dictyoglomales</taxon>
        <taxon>Dictyoglomaceae</taxon>
        <taxon>Dictyoglomus</taxon>
    </lineage>
</organism>
<dbReference type="Pfam" id="PF01520">
    <property type="entry name" value="Amidase_3"/>
    <property type="match status" value="1"/>
</dbReference>
<dbReference type="Pfam" id="PF11741">
    <property type="entry name" value="AMIN"/>
    <property type="match status" value="1"/>
</dbReference>
<proteinExistence type="predicted"/>
<comment type="caution">
    <text evidence="5">The sequence shown here is derived from an EMBL/GenBank/DDBJ whole genome shotgun (WGS) entry which is preliminary data.</text>
</comment>
<evidence type="ECO:0000313" key="5">
    <source>
        <dbReference type="EMBL" id="HGK23933.1"/>
    </source>
</evidence>
<evidence type="ECO:0000256" key="2">
    <source>
        <dbReference type="ARBA" id="ARBA00011901"/>
    </source>
</evidence>
<dbReference type="PANTHER" id="PTHR30404">
    <property type="entry name" value="N-ACETYLMURAMOYL-L-ALANINE AMIDASE"/>
    <property type="match status" value="1"/>
</dbReference>
<evidence type="ECO:0000256" key="1">
    <source>
        <dbReference type="ARBA" id="ARBA00001561"/>
    </source>
</evidence>
<dbReference type="EMBL" id="DTDV01000015">
    <property type="protein sequence ID" value="HGK23933.1"/>
    <property type="molecule type" value="Genomic_DNA"/>
</dbReference>
<keyword evidence="3" id="KW-0378">Hydrolase</keyword>
<dbReference type="InterPro" id="IPR002508">
    <property type="entry name" value="MurNAc-LAA_cat"/>
</dbReference>
<dbReference type="AlphaFoldDB" id="A0A7V3ZJ94"/>
<dbReference type="PANTHER" id="PTHR30404:SF0">
    <property type="entry name" value="N-ACETYLMURAMOYL-L-ALANINE AMIDASE AMIC"/>
    <property type="match status" value="1"/>
</dbReference>
<sequence>MHCRKWSFVLFFILFLLVNNYILGNELSFLEIDYLGERVKILTTLKEINNDIYIPLPLFSSTFGYFYKQIDDKVYFYESNNEFFVAKIGEKKVSLYGKSAALINPLLKEDNTVYFPLSSFYRLLGYRVYLKNNILYIVNELSGVKYSKGVLTINLRGKSKINFNTLNLDSPPRFVLDLQSVVFIDNKGEVKLNDPYIKSIRYSQFTVAPYVVRVVIEFKKQVLEPNIKKELGKLILEFPLKYGGDEEKNDSKNFVKLSDMTWKEEDNTLNFFLIFSDTFTYTKNFLPNPPRYYYDVLDAESALTYTSISIQKEPVNLVRIGEKLEDSRKLRIVFETYTDTVYLTEEVYSNTLKISFRIPKKEENLSNNNSLTEKNSTRYTVFIDPGHGGSDPGAIYGDIKEKDINLKVSLKLAEKLRNKGYIVYILRENDISLSLDDRVSFINKKINLDNVLLASSILISIHTNAAFSSDVRGIEVCYANDLSEGLVKTIVDIFNSNGFVVRRAIKGKFYVLSRVPIPSVIIEMGFITNDVDRSLLLNEDYQDKLIDKIIEAVEKYFEGGKNE</sequence>
<name>A0A7V3ZJ94_DICTH</name>
<accession>A0A7V3ZJ94</accession>
<dbReference type="SUPFAM" id="SSF53187">
    <property type="entry name" value="Zn-dependent exopeptidases"/>
    <property type="match status" value="1"/>
</dbReference>
<dbReference type="Gene3D" id="2.60.40.3500">
    <property type="match status" value="2"/>
</dbReference>
<feature type="domain" description="MurNAc-LAA" evidence="4">
    <location>
        <begin position="455"/>
        <end position="554"/>
    </location>
</feature>
<dbReference type="EC" id="3.5.1.28" evidence="2"/>
<evidence type="ECO:0000259" key="4">
    <source>
        <dbReference type="SMART" id="SM00646"/>
    </source>
</evidence>
<comment type="catalytic activity">
    <reaction evidence="1">
        <text>Hydrolyzes the link between N-acetylmuramoyl residues and L-amino acid residues in certain cell-wall glycopeptides.</text>
        <dbReference type="EC" id="3.5.1.28"/>
    </reaction>
</comment>
<dbReference type="GO" id="GO:0009253">
    <property type="term" value="P:peptidoglycan catabolic process"/>
    <property type="evidence" value="ECO:0007669"/>
    <property type="project" value="InterPro"/>
</dbReference>
<dbReference type="Gene3D" id="3.40.630.40">
    <property type="entry name" value="Zn-dependent exopeptidases"/>
    <property type="match status" value="1"/>
</dbReference>
<reference evidence="5" key="1">
    <citation type="journal article" date="2020" name="mSystems">
        <title>Genome- and Community-Level Interaction Insights into Carbon Utilization and Element Cycling Functions of Hydrothermarchaeota in Hydrothermal Sediment.</title>
        <authorList>
            <person name="Zhou Z."/>
            <person name="Liu Y."/>
            <person name="Xu W."/>
            <person name="Pan J."/>
            <person name="Luo Z.H."/>
            <person name="Li M."/>
        </authorList>
    </citation>
    <scope>NUCLEOTIDE SEQUENCE [LARGE SCALE GENOMIC DNA]</scope>
    <source>
        <strain evidence="5">SpSt-70</strain>
    </source>
</reference>
<dbReference type="GO" id="GO:0008745">
    <property type="term" value="F:N-acetylmuramoyl-L-alanine amidase activity"/>
    <property type="evidence" value="ECO:0007669"/>
    <property type="project" value="UniProtKB-EC"/>
</dbReference>
<evidence type="ECO:0000256" key="3">
    <source>
        <dbReference type="ARBA" id="ARBA00022801"/>
    </source>
</evidence>
<protein>
    <recommendedName>
        <fullName evidence="2">N-acetylmuramoyl-L-alanine amidase</fullName>
        <ecNumber evidence="2">3.5.1.28</ecNumber>
    </recommendedName>
</protein>
<dbReference type="CDD" id="cd02696">
    <property type="entry name" value="MurNAc-LAA"/>
    <property type="match status" value="1"/>
</dbReference>
<dbReference type="SMART" id="SM00646">
    <property type="entry name" value="Ami_3"/>
    <property type="match status" value="1"/>
</dbReference>
<dbReference type="InterPro" id="IPR050695">
    <property type="entry name" value="N-acetylmuramoyl_amidase_3"/>
</dbReference>
<gene>
    <name evidence="5" type="ORF">ENU78_05770</name>
</gene>
<dbReference type="GO" id="GO:0030288">
    <property type="term" value="C:outer membrane-bounded periplasmic space"/>
    <property type="evidence" value="ECO:0007669"/>
    <property type="project" value="TreeGrafter"/>
</dbReference>
<dbReference type="InterPro" id="IPR021731">
    <property type="entry name" value="AMIN_dom"/>
</dbReference>